<gene>
    <name evidence="1" type="ORF">TIFTF001_051164</name>
    <name evidence="2" type="ORF">TIFTF001_051168</name>
</gene>
<dbReference type="Proteomes" id="UP001187192">
    <property type="component" value="Unassembled WGS sequence"/>
</dbReference>
<evidence type="ECO:0000313" key="2">
    <source>
        <dbReference type="EMBL" id="GMN21945.1"/>
    </source>
</evidence>
<protein>
    <submittedName>
        <fullName evidence="1">Uncharacterized protein</fullName>
    </submittedName>
</protein>
<proteinExistence type="predicted"/>
<evidence type="ECO:0000313" key="3">
    <source>
        <dbReference type="Proteomes" id="UP001187192"/>
    </source>
</evidence>
<comment type="caution">
    <text evidence="1">The sequence shown here is derived from an EMBL/GenBank/DDBJ whole genome shotgun (WGS) entry which is preliminary data.</text>
</comment>
<feature type="non-terminal residue" evidence="1">
    <location>
        <position position="77"/>
    </location>
</feature>
<evidence type="ECO:0000313" key="1">
    <source>
        <dbReference type="EMBL" id="GMN21915.1"/>
    </source>
</evidence>
<dbReference type="EMBL" id="BTGU01009201">
    <property type="protein sequence ID" value="GMN21915.1"/>
    <property type="molecule type" value="Genomic_DNA"/>
</dbReference>
<reference evidence="1" key="1">
    <citation type="submission" date="2023-07" db="EMBL/GenBank/DDBJ databases">
        <title>draft genome sequence of fig (Ficus carica).</title>
        <authorList>
            <person name="Takahashi T."/>
            <person name="Nishimura K."/>
        </authorList>
    </citation>
    <scope>NUCLEOTIDE SEQUENCE</scope>
</reference>
<sequence length="77" mass="8600">MMKNEKDMANKKTAALSVMIKTRYGIEILFLFCGFGLQSLSCRALLLEQRLGLFKKLSAYAGISNSRGIVPVRSLEE</sequence>
<organism evidence="1 3">
    <name type="scientific">Ficus carica</name>
    <name type="common">Common fig</name>
    <dbReference type="NCBI Taxonomy" id="3494"/>
    <lineage>
        <taxon>Eukaryota</taxon>
        <taxon>Viridiplantae</taxon>
        <taxon>Streptophyta</taxon>
        <taxon>Embryophyta</taxon>
        <taxon>Tracheophyta</taxon>
        <taxon>Spermatophyta</taxon>
        <taxon>Magnoliopsida</taxon>
        <taxon>eudicotyledons</taxon>
        <taxon>Gunneridae</taxon>
        <taxon>Pentapetalae</taxon>
        <taxon>rosids</taxon>
        <taxon>fabids</taxon>
        <taxon>Rosales</taxon>
        <taxon>Moraceae</taxon>
        <taxon>Ficeae</taxon>
        <taxon>Ficus</taxon>
    </lineage>
</organism>
<dbReference type="EMBL" id="BTGU01009204">
    <property type="protein sequence ID" value="GMN21945.1"/>
    <property type="molecule type" value="Genomic_DNA"/>
</dbReference>
<dbReference type="AlphaFoldDB" id="A0AA87Z141"/>
<keyword evidence="3" id="KW-1185">Reference proteome</keyword>
<accession>A0AA87Z141</accession>
<name>A0AA87Z141_FICCA</name>